<feature type="transmembrane region" description="Helical" evidence="2">
    <location>
        <begin position="281"/>
        <end position="302"/>
    </location>
</feature>
<evidence type="ECO:0000256" key="2">
    <source>
        <dbReference type="SAM" id="Phobius"/>
    </source>
</evidence>
<reference evidence="4 5" key="1">
    <citation type="submission" date="2018-12" db="EMBL/GenBank/DDBJ databases">
        <authorList>
            <person name="Li F."/>
        </authorList>
    </citation>
    <scope>NUCLEOTIDE SEQUENCE [LARGE SCALE GENOMIC DNA]</scope>
    <source>
        <strain evidence="4 5">EGI 6500705</strain>
    </source>
</reference>
<evidence type="ECO:0008006" key="6">
    <source>
        <dbReference type="Google" id="ProtNLM"/>
    </source>
</evidence>
<evidence type="ECO:0000256" key="1">
    <source>
        <dbReference type="SAM" id="MobiDB-lite"/>
    </source>
</evidence>
<dbReference type="NCBIfam" id="NF038134">
    <property type="entry name" value="choice_anch_M"/>
    <property type="match status" value="1"/>
</dbReference>
<keyword evidence="5" id="KW-1185">Reference proteome</keyword>
<dbReference type="EMBL" id="RZGZ01000001">
    <property type="protein sequence ID" value="RUR03545.1"/>
    <property type="molecule type" value="Genomic_DNA"/>
</dbReference>
<keyword evidence="2" id="KW-0472">Membrane</keyword>
<gene>
    <name evidence="4" type="ORF">ELQ94_03170</name>
</gene>
<dbReference type="NCBIfam" id="TIGR03769">
    <property type="entry name" value="P_ac_wall_RPT"/>
    <property type="match status" value="1"/>
</dbReference>
<keyword evidence="2" id="KW-0812">Transmembrane</keyword>
<keyword evidence="2" id="KW-1133">Transmembrane helix</keyword>
<evidence type="ECO:0000313" key="5">
    <source>
        <dbReference type="Proteomes" id="UP000274909"/>
    </source>
</evidence>
<dbReference type="AlphaFoldDB" id="A0A3S0VDG4"/>
<feature type="signal peptide" evidence="3">
    <location>
        <begin position="1"/>
        <end position="28"/>
    </location>
</feature>
<dbReference type="RefSeq" id="WP_127047045.1">
    <property type="nucleotide sequence ID" value="NZ_RZGZ01000001.1"/>
</dbReference>
<proteinExistence type="predicted"/>
<comment type="caution">
    <text evidence="4">The sequence shown here is derived from an EMBL/GenBank/DDBJ whole genome shotgun (WGS) entry which is preliminary data.</text>
</comment>
<protein>
    <recommendedName>
        <fullName evidence="6">Surface-anchored protein</fullName>
    </recommendedName>
</protein>
<evidence type="ECO:0000256" key="3">
    <source>
        <dbReference type="SAM" id="SignalP"/>
    </source>
</evidence>
<dbReference type="Proteomes" id="UP000274909">
    <property type="component" value="Unassembled WGS sequence"/>
</dbReference>
<dbReference type="InterPro" id="IPR022435">
    <property type="entry name" value="Surface-anchored_actinobac"/>
</dbReference>
<organism evidence="4 5">
    <name type="scientific">Labedella endophytica</name>
    <dbReference type="NCBI Taxonomy" id="1523160"/>
    <lineage>
        <taxon>Bacteria</taxon>
        <taxon>Bacillati</taxon>
        <taxon>Actinomycetota</taxon>
        <taxon>Actinomycetes</taxon>
        <taxon>Micrococcales</taxon>
        <taxon>Microbacteriaceae</taxon>
        <taxon>Labedella</taxon>
    </lineage>
</organism>
<evidence type="ECO:0000313" key="4">
    <source>
        <dbReference type="EMBL" id="RUR03545.1"/>
    </source>
</evidence>
<feature type="compositionally biased region" description="Low complexity" evidence="1">
    <location>
        <begin position="252"/>
        <end position="261"/>
    </location>
</feature>
<feature type="chain" id="PRO_5018672356" description="Surface-anchored protein" evidence="3">
    <location>
        <begin position="29"/>
        <end position="323"/>
    </location>
</feature>
<dbReference type="OrthoDB" id="4424311at2"/>
<keyword evidence="3" id="KW-0732">Signal</keyword>
<sequence>MKTPTLLTRSLLVATTAALLLSATSAQAATDDDLDQTIDPDQAQGTGQVVRDRGHVDFGPTLATGAWAVQLHDDTETPKYWRDVDDVVLRVNDASMLEVPDDEAYDFLGQEAGSEVYVIPQTQKTDVIWVGWNTQEPGVLEIMNLGTTLSVLGVDGPGDVSVYLQSGNFGDPEPLWSTSQPFPQQSWIEVNTHTHANWVFSDPGVYLVDIRFDADLIDGTTESAEATLRFAVGDETNADDAFDAVSTVDEAAAGDEAVPAPAEEESDASGADTASGIPTAVVVSAVVGAVTLALVIAVIVMLTATRRAKQRVLAARASREAGE</sequence>
<accession>A0A3S0VDG4</accession>
<name>A0A3S0VDG4_9MICO</name>
<feature type="region of interest" description="Disordered" evidence="1">
    <location>
        <begin position="252"/>
        <end position="274"/>
    </location>
</feature>